<name>A0A841FW10_9ACTN</name>
<dbReference type="EMBL" id="JACHGT010000019">
    <property type="protein sequence ID" value="MBB6038943.1"/>
    <property type="molecule type" value="Genomic_DNA"/>
</dbReference>
<comment type="caution">
    <text evidence="1">The sequence shown here is derived from an EMBL/GenBank/DDBJ whole genome shotgun (WGS) entry which is preliminary data.</text>
</comment>
<evidence type="ECO:0000313" key="2">
    <source>
        <dbReference type="Proteomes" id="UP000548476"/>
    </source>
</evidence>
<gene>
    <name evidence="1" type="ORF">HNR73_006832</name>
</gene>
<keyword evidence="2" id="KW-1185">Reference proteome</keyword>
<dbReference type="AlphaFoldDB" id="A0A841FW10"/>
<protein>
    <submittedName>
        <fullName evidence="1">Dihydrofolate reductase</fullName>
    </submittedName>
</protein>
<organism evidence="1 2">
    <name type="scientific">Phytomonospora endophytica</name>
    <dbReference type="NCBI Taxonomy" id="714109"/>
    <lineage>
        <taxon>Bacteria</taxon>
        <taxon>Bacillati</taxon>
        <taxon>Actinomycetota</taxon>
        <taxon>Actinomycetes</taxon>
        <taxon>Micromonosporales</taxon>
        <taxon>Micromonosporaceae</taxon>
        <taxon>Phytomonospora</taxon>
    </lineage>
</organism>
<reference evidence="1 2" key="1">
    <citation type="submission" date="2020-08" db="EMBL/GenBank/DDBJ databases">
        <title>Genomic Encyclopedia of Type Strains, Phase IV (KMG-IV): sequencing the most valuable type-strain genomes for metagenomic binning, comparative biology and taxonomic classification.</title>
        <authorList>
            <person name="Goeker M."/>
        </authorList>
    </citation>
    <scope>NUCLEOTIDE SEQUENCE [LARGE SCALE GENOMIC DNA]</scope>
    <source>
        <strain evidence="1 2">YIM 65646</strain>
    </source>
</reference>
<dbReference type="InterPro" id="IPR024072">
    <property type="entry name" value="DHFR-like_dom_sf"/>
</dbReference>
<dbReference type="Gene3D" id="3.40.430.10">
    <property type="entry name" value="Dihydrofolate Reductase, subunit A"/>
    <property type="match status" value="1"/>
</dbReference>
<accession>A0A841FW10</accession>
<dbReference type="SUPFAM" id="SSF53597">
    <property type="entry name" value="Dihydrofolate reductase-like"/>
    <property type="match status" value="1"/>
</dbReference>
<dbReference type="Proteomes" id="UP000548476">
    <property type="component" value="Unassembled WGS sequence"/>
</dbReference>
<evidence type="ECO:0000313" key="1">
    <source>
        <dbReference type="EMBL" id="MBB6038943.1"/>
    </source>
</evidence>
<sequence>MSRIIASMSMSLDGFIAGPEHRIDEVFSWHHSGDEVIPVTIGDQPYEFKVGPVNAEYIRRTWGECGAILCGRALFDMTGGWGGRHPVDRPIVCYSRGVPEGWEDRDEVVFADTIEEAAAVAKKLAGDGFVGTSGTRTVANLLNAGLLDGIEVNLVPYLLGKGHRFFDGLSTTPIALDGPEVIEGEGVTHLRYTVRK</sequence>
<dbReference type="RefSeq" id="WP_184791889.1">
    <property type="nucleotide sequence ID" value="NZ_BONT01000055.1"/>
</dbReference>
<proteinExistence type="predicted"/>